<accession>A0ABP7MC52</accession>
<proteinExistence type="predicted"/>
<evidence type="ECO:0000313" key="3">
    <source>
        <dbReference type="Proteomes" id="UP001501565"/>
    </source>
</evidence>
<feature type="transmembrane region" description="Helical" evidence="1">
    <location>
        <begin position="6"/>
        <end position="22"/>
    </location>
</feature>
<gene>
    <name evidence="2" type="ORF">GCM10022277_14080</name>
</gene>
<protein>
    <submittedName>
        <fullName evidence="2">DUF3301 domain-containing protein</fullName>
    </submittedName>
</protein>
<dbReference type="Pfam" id="PF11743">
    <property type="entry name" value="DUF3301"/>
    <property type="match status" value="1"/>
</dbReference>
<keyword evidence="1" id="KW-0472">Membrane</keyword>
<evidence type="ECO:0000313" key="2">
    <source>
        <dbReference type="EMBL" id="GAA3919773.1"/>
    </source>
</evidence>
<sequence>MYELSDLFVLFILIMILSYWWKSRGHKEIAYRAAKQYCVNMDLELLDQAVALRGLWFKRDEDGRLKAWRSYIFEFSSDGESRYQGRVITLGNKILKIELEPHTMH</sequence>
<evidence type="ECO:0000256" key="1">
    <source>
        <dbReference type="SAM" id="Phobius"/>
    </source>
</evidence>
<name>A0ABP7MC52_9GAMM</name>
<keyword evidence="1" id="KW-0812">Transmembrane</keyword>
<comment type="caution">
    <text evidence="2">The sequence shown here is derived from an EMBL/GenBank/DDBJ whole genome shotgun (WGS) entry which is preliminary data.</text>
</comment>
<keyword evidence="3" id="KW-1185">Reference proteome</keyword>
<dbReference type="InterPro" id="IPR021732">
    <property type="entry name" value="DUF3301"/>
</dbReference>
<reference evidence="3" key="1">
    <citation type="journal article" date="2019" name="Int. J. Syst. Evol. Microbiol.">
        <title>The Global Catalogue of Microorganisms (GCM) 10K type strain sequencing project: providing services to taxonomists for standard genome sequencing and annotation.</title>
        <authorList>
            <consortium name="The Broad Institute Genomics Platform"/>
            <consortium name="The Broad Institute Genome Sequencing Center for Infectious Disease"/>
            <person name="Wu L."/>
            <person name="Ma J."/>
        </authorList>
    </citation>
    <scope>NUCLEOTIDE SEQUENCE [LARGE SCALE GENOMIC DNA]</scope>
    <source>
        <strain evidence="3">JCM 17551</strain>
    </source>
</reference>
<keyword evidence="1" id="KW-1133">Transmembrane helix</keyword>
<dbReference type="Proteomes" id="UP001501565">
    <property type="component" value="Unassembled WGS sequence"/>
</dbReference>
<dbReference type="RefSeq" id="WP_344796900.1">
    <property type="nucleotide sequence ID" value="NZ_BAABBN010000004.1"/>
</dbReference>
<dbReference type="EMBL" id="BAABBN010000004">
    <property type="protein sequence ID" value="GAA3919773.1"/>
    <property type="molecule type" value="Genomic_DNA"/>
</dbReference>
<organism evidence="2 3">
    <name type="scientific">Litoribacillus peritrichatus</name>
    <dbReference type="NCBI Taxonomy" id="718191"/>
    <lineage>
        <taxon>Bacteria</taxon>
        <taxon>Pseudomonadati</taxon>
        <taxon>Pseudomonadota</taxon>
        <taxon>Gammaproteobacteria</taxon>
        <taxon>Oceanospirillales</taxon>
        <taxon>Oceanospirillaceae</taxon>
        <taxon>Litoribacillus</taxon>
    </lineage>
</organism>